<reference evidence="1" key="1">
    <citation type="submission" date="2022-01" db="EMBL/GenBank/DDBJ databases">
        <authorList>
            <person name="King R."/>
        </authorList>
    </citation>
    <scope>NUCLEOTIDE SEQUENCE</scope>
</reference>
<gene>
    <name evidence="1" type="ORF">CEUTPL_LOCUS7338</name>
</gene>
<dbReference type="Proteomes" id="UP001152799">
    <property type="component" value="Chromosome 3"/>
</dbReference>
<accession>A0A9N9QE98</accession>
<protein>
    <submittedName>
        <fullName evidence="1">Uncharacterized protein</fullName>
    </submittedName>
</protein>
<evidence type="ECO:0000313" key="1">
    <source>
        <dbReference type="EMBL" id="CAG9766766.1"/>
    </source>
</evidence>
<name>A0A9N9QE98_9CUCU</name>
<organism evidence="1 2">
    <name type="scientific">Ceutorhynchus assimilis</name>
    <name type="common">cabbage seed weevil</name>
    <dbReference type="NCBI Taxonomy" id="467358"/>
    <lineage>
        <taxon>Eukaryota</taxon>
        <taxon>Metazoa</taxon>
        <taxon>Ecdysozoa</taxon>
        <taxon>Arthropoda</taxon>
        <taxon>Hexapoda</taxon>
        <taxon>Insecta</taxon>
        <taxon>Pterygota</taxon>
        <taxon>Neoptera</taxon>
        <taxon>Endopterygota</taxon>
        <taxon>Coleoptera</taxon>
        <taxon>Polyphaga</taxon>
        <taxon>Cucujiformia</taxon>
        <taxon>Curculionidae</taxon>
        <taxon>Ceutorhynchinae</taxon>
        <taxon>Ceutorhynchus</taxon>
    </lineage>
</organism>
<evidence type="ECO:0000313" key="2">
    <source>
        <dbReference type="Proteomes" id="UP001152799"/>
    </source>
</evidence>
<dbReference type="EMBL" id="OU892279">
    <property type="protein sequence ID" value="CAG9766766.1"/>
    <property type="molecule type" value="Genomic_DNA"/>
</dbReference>
<dbReference type="AlphaFoldDB" id="A0A9N9QE98"/>
<sequence>MVPPALRKLISRLLMKLPSFLFPNYRVAMGQQPQEINSNRNCSFESFKHFLAKLIKRKKSVEVSNPRLEPDEPCLSPILSWADEVEKERQDFLTNDGFELDDASPLKRITVAEITAVELKPISTMPETPTKNYLEEV</sequence>
<proteinExistence type="predicted"/>
<keyword evidence="2" id="KW-1185">Reference proteome</keyword>